<dbReference type="PROSITE" id="PS50805">
    <property type="entry name" value="KRAB"/>
    <property type="match status" value="1"/>
</dbReference>
<dbReference type="SUPFAM" id="SSF109640">
    <property type="entry name" value="KRAB domain (Kruppel-associated box)"/>
    <property type="match status" value="2"/>
</dbReference>
<dbReference type="AlphaFoldDB" id="A0A8J6E5L2"/>
<dbReference type="EMBL" id="WNTK01032534">
    <property type="protein sequence ID" value="KAG9460944.1"/>
    <property type="molecule type" value="Genomic_DNA"/>
</dbReference>
<dbReference type="InterPro" id="IPR001909">
    <property type="entry name" value="KRAB"/>
</dbReference>
<name>A0A8J6E5L2_ELECQ</name>
<keyword evidence="4" id="KW-1185">Reference proteome</keyword>
<feature type="region of interest" description="Disordered" evidence="1">
    <location>
        <begin position="234"/>
        <end position="267"/>
    </location>
</feature>
<sequence length="296" mass="33919">MDKDRRNMAAGILDLTLNMIDLITGEDYPVVKKLFGELVTPCVSGGWSWTQKPFTKPPPHAQIEEKKFLELANKMTELLTGEVPIRCQDVAVYFSMEEWEYLEGHGDLYKDVIMEIDPPRMNKDRHNMAVGILDLTLDMIDLITGEEYTVVKTAAVTPIIHLQESGGWSPITAPPPHSLIQKVLDLTNKMMKLLTGEVPIRCQDVAVYFSMEEWEYLEGHRDLYKDIMMEDHRPRTSLDGSSRRSPPERCPCRLYSQDSPEEDVPDNQQVDDAEVLQILYRLMRCSFLLDSSGRLQ</sequence>
<dbReference type="Pfam" id="PF01352">
    <property type="entry name" value="KRAB"/>
    <property type="match status" value="2"/>
</dbReference>
<dbReference type="CDD" id="cd07765">
    <property type="entry name" value="KRAB_A-box"/>
    <property type="match status" value="2"/>
</dbReference>
<accession>A0A8J6E5L2</accession>
<dbReference type="PANTHER" id="PTHR23232:SF133">
    <property type="entry name" value="RIKEN CDNA 1700020N01 GENE"/>
    <property type="match status" value="1"/>
</dbReference>
<feature type="domain" description="KRAB" evidence="2">
    <location>
        <begin position="200"/>
        <end position="272"/>
    </location>
</feature>
<evidence type="ECO:0000313" key="3">
    <source>
        <dbReference type="EMBL" id="KAG9460944.1"/>
    </source>
</evidence>
<dbReference type="GO" id="GO:0006355">
    <property type="term" value="P:regulation of DNA-templated transcription"/>
    <property type="evidence" value="ECO:0007669"/>
    <property type="project" value="InterPro"/>
</dbReference>
<dbReference type="InterPro" id="IPR050169">
    <property type="entry name" value="Krueppel_C2H2_ZnF"/>
</dbReference>
<protein>
    <recommendedName>
        <fullName evidence="2">KRAB domain-containing protein</fullName>
    </recommendedName>
</protein>
<evidence type="ECO:0000313" key="4">
    <source>
        <dbReference type="Proteomes" id="UP000770717"/>
    </source>
</evidence>
<dbReference type="InterPro" id="IPR036051">
    <property type="entry name" value="KRAB_dom_sf"/>
</dbReference>
<proteinExistence type="predicted"/>
<evidence type="ECO:0000259" key="2">
    <source>
        <dbReference type="PROSITE" id="PS50805"/>
    </source>
</evidence>
<dbReference type="SMART" id="SM00349">
    <property type="entry name" value="KRAB"/>
    <property type="match status" value="1"/>
</dbReference>
<comment type="caution">
    <text evidence="3">The sequence shown here is derived from an EMBL/GenBank/DDBJ whole genome shotgun (WGS) entry which is preliminary data.</text>
</comment>
<evidence type="ECO:0000256" key="1">
    <source>
        <dbReference type="SAM" id="MobiDB-lite"/>
    </source>
</evidence>
<dbReference type="OrthoDB" id="10477873at2759"/>
<reference evidence="3" key="1">
    <citation type="thesis" date="2020" institute="ProQuest LLC" country="789 East Eisenhower Parkway, Ann Arbor, MI, USA">
        <title>Comparative Genomics and Chromosome Evolution.</title>
        <authorList>
            <person name="Mudd A.B."/>
        </authorList>
    </citation>
    <scope>NUCLEOTIDE SEQUENCE</scope>
    <source>
        <strain evidence="3">HN-11 Male</strain>
        <tissue evidence="3">Kidney and liver</tissue>
    </source>
</reference>
<feature type="compositionally biased region" description="Basic and acidic residues" evidence="1">
    <location>
        <begin position="234"/>
        <end position="251"/>
    </location>
</feature>
<organism evidence="3 4">
    <name type="scientific">Eleutherodactylus coqui</name>
    <name type="common">Puerto Rican coqui</name>
    <dbReference type="NCBI Taxonomy" id="57060"/>
    <lineage>
        <taxon>Eukaryota</taxon>
        <taxon>Metazoa</taxon>
        <taxon>Chordata</taxon>
        <taxon>Craniata</taxon>
        <taxon>Vertebrata</taxon>
        <taxon>Euteleostomi</taxon>
        <taxon>Amphibia</taxon>
        <taxon>Batrachia</taxon>
        <taxon>Anura</taxon>
        <taxon>Neobatrachia</taxon>
        <taxon>Hyloidea</taxon>
        <taxon>Eleutherodactylidae</taxon>
        <taxon>Eleutherodactylinae</taxon>
        <taxon>Eleutherodactylus</taxon>
        <taxon>Eleutherodactylus</taxon>
    </lineage>
</organism>
<dbReference type="PANTHER" id="PTHR23232">
    <property type="entry name" value="KRAB DOMAIN C2H2 ZINC FINGER"/>
    <property type="match status" value="1"/>
</dbReference>
<dbReference type="Proteomes" id="UP000770717">
    <property type="component" value="Unassembled WGS sequence"/>
</dbReference>
<gene>
    <name evidence="3" type="ORF">GDO78_018624</name>
</gene>
<dbReference type="Gene3D" id="6.10.140.140">
    <property type="match status" value="2"/>
</dbReference>